<comment type="similarity">
    <text evidence="1">Belongs to the transferase hexapeptide repeat family.</text>
</comment>
<evidence type="ECO:0008006" key="5">
    <source>
        <dbReference type="Google" id="ProtNLM"/>
    </source>
</evidence>
<evidence type="ECO:0000313" key="3">
    <source>
        <dbReference type="EMBL" id="KAL0568917.1"/>
    </source>
</evidence>
<gene>
    <name evidence="3" type="ORF">V5O48_013060</name>
</gene>
<dbReference type="CDD" id="cd03357">
    <property type="entry name" value="LbH_MAT_GAT"/>
    <property type="match status" value="1"/>
</dbReference>
<dbReference type="PROSITE" id="PS00101">
    <property type="entry name" value="HEXAPEP_TRANSFERASES"/>
    <property type="match status" value="1"/>
</dbReference>
<dbReference type="PANTHER" id="PTHR23416">
    <property type="entry name" value="SIALIC ACID SYNTHASE-RELATED"/>
    <property type="match status" value="1"/>
</dbReference>
<dbReference type="PANTHER" id="PTHR23416:SF23">
    <property type="entry name" value="ACETYLTRANSFERASE C18B11.09C-RELATED"/>
    <property type="match status" value="1"/>
</dbReference>
<evidence type="ECO:0000256" key="2">
    <source>
        <dbReference type="ARBA" id="ARBA00022679"/>
    </source>
</evidence>
<dbReference type="InterPro" id="IPR001451">
    <property type="entry name" value="Hexapep"/>
</dbReference>
<dbReference type="Proteomes" id="UP001465976">
    <property type="component" value="Unassembled WGS sequence"/>
</dbReference>
<keyword evidence="4" id="KW-1185">Reference proteome</keyword>
<dbReference type="InterPro" id="IPR018357">
    <property type="entry name" value="Hexapep_transf_CS"/>
</dbReference>
<organism evidence="3 4">
    <name type="scientific">Marasmius crinis-equi</name>
    <dbReference type="NCBI Taxonomy" id="585013"/>
    <lineage>
        <taxon>Eukaryota</taxon>
        <taxon>Fungi</taxon>
        <taxon>Dikarya</taxon>
        <taxon>Basidiomycota</taxon>
        <taxon>Agaricomycotina</taxon>
        <taxon>Agaricomycetes</taxon>
        <taxon>Agaricomycetidae</taxon>
        <taxon>Agaricales</taxon>
        <taxon>Marasmiineae</taxon>
        <taxon>Marasmiaceae</taxon>
        <taxon>Marasmius</taxon>
    </lineage>
</organism>
<accession>A0ABR3F132</accession>
<name>A0ABR3F132_9AGAR</name>
<comment type="caution">
    <text evidence="3">The sequence shown here is derived from an EMBL/GenBank/DDBJ whole genome shotgun (WGS) entry which is preliminary data.</text>
</comment>
<dbReference type="EMBL" id="JBAHYK010001233">
    <property type="protein sequence ID" value="KAL0568917.1"/>
    <property type="molecule type" value="Genomic_DNA"/>
</dbReference>
<reference evidence="3 4" key="1">
    <citation type="submission" date="2024-02" db="EMBL/GenBank/DDBJ databases">
        <title>A draft genome for the cacao thread blight pathogen Marasmius crinis-equi.</title>
        <authorList>
            <person name="Cohen S.P."/>
            <person name="Baruah I.K."/>
            <person name="Amoako-Attah I."/>
            <person name="Bukari Y."/>
            <person name="Meinhardt L.W."/>
            <person name="Bailey B.A."/>
        </authorList>
    </citation>
    <scope>NUCLEOTIDE SEQUENCE [LARGE SCALE GENOMIC DNA]</scope>
    <source>
        <strain evidence="3 4">GH-76</strain>
    </source>
</reference>
<evidence type="ECO:0000313" key="4">
    <source>
        <dbReference type="Proteomes" id="UP001465976"/>
    </source>
</evidence>
<evidence type="ECO:0000256" key="1">
    <source>
        <dbReference type="ARBA" id="ARBA00007274"/>
    </source>
</evidence>
<protein>
    <recommendedName>
        <fullName evidence="5">Acetyltransferase</fullName>
    </recommendedName>
</protein>
<sequence>MGSISPHPLDFLIPEPAFSKAKTSKDEKMLAMARGLNGFPEAGPEAEEFEKMVCGMHHGFDRSIIRTKHRTRCLVHKFNNLDPATDGMTMGSSTPGKLIEEMLGRVGKGVFIEAPFRVDYGCNTIVGDGCFFNFGLTILDSSLVTIGNHVAIGPNVTIISVNHYTSPLSRLNMYGYAQPVTIEDNVWIGGCATILPGVTIGKGSTVGAGSVVTRDVPPFSVVVGCPARVIKKVQSVEEERADPGNPFREASFVFPEDGKIFE</sequence>
<dbReference type="InterPro" id="IPR011004">
    <property type="entry name" value="Trimer_LpxA-like_sf"/>
</dbReference>
<dbReference type="InterPro" id="IPR051159">
    <property type="entry name" value="Hexapeptide_acetyltransf"/>
</dbReference>
<dbReference type="Pfam" id="PF00132">
    <property type="entry name" value="Hexapep"/>
    <property type="match status" value="1"/>
</dbReference>
<proteinExistence type="inferred from homology"/>
<dbReference type="SUPFAM" id="SSF51161">
    <property type="entry name" value="Trimeric LpxA-like enzymes"/>
    <property type="match status" value="1"/>
</dbReference>
<dbReference type="Gene3D" id="2.160.10.10">
    <property type="entry name" value="Hexapeptide repeat proteins"/>
    <property type="match status" value="1"/>
</dbReference>
<keyword evidence="2" id="KW-0808">Transferase</keyword>